<gene>
    <name evidence="11" type="primary">pnuT</name>
    <name evidence="11" type="ORF">theurythT_12810</name>
</gene>
<keyword evidence="9 10" id="KW-0472">Membrane</keyword>
<feature type="transmembrane region" description="Helical" evidence="10">
    <location>
        <begin position="37"/>
        <end position="57"/>
    </location>
</feature>
<sequence>MDFLSTFNYYLNMPVLELIAVITALLYVIFAAKGSIWCWPMALISTLLYTAIFYDVYLWMDSVLQVYYFAMAIIGWLNWQQAKQKSSHLLPIHTMTLGFHLKAIAGLVVLGMLVGYLMATYTPTDFPFIDALTTVFAVFGTYLVVKRVLENWLYWVVIDLVSIFLYIEKDLQPTAALFVFYTGFALFGFIQWYKMYRLQNAEQLSLATNNE</sequence>
<dbReference type="PANTHER" id="PTHR36122">
    <property type="entry name" value="NICOTINAMIDE RIBOSIDE TRANSPORTER PNUC"/>
    <property type="match status" value="1"/>
</dbReference>
<protein>
    <recommendedName>
        <fullName evidence="4">Nicotinamide riboside transporter PnuC</fullName>
    </recommendedName>
</protein>
<dbReference type="EMBL" id="BSSU01000006">
    <property type="protein sequence ID" value="GLX81829.1"/>
    <property type="molecule type" value="Genomic_DNA"/>
</dbReference>
<evidence type="ECO:0000256" key="2">
    <source>
        <dbReference type="ARBA" id="ARBA00004651"/>
    </source>
</evidence>
<reference evidence="11 12" key="1">
    <citation type="submission" date="2023-03" db="EMBL/GenBank/DDBJ databases">
        <title>Draft genome sequence of Thalassotalea eurytherma JCM 18482T.</title>
        <authorList>
            <person name="Sawabe T."/>
        </authorList>
    </citation>
    <scope>NUCLEOTIDE SEQUENCE [LARGE SCALE GENOMIC DNA]</scope>
    <source>
        <strain evidence="11 12">JCM 18482</strain>
    </source>
</reference>
<feature type="transmembrane region" description="Helical" evidence="10">
    <location>
        <begin position="152"/>
        <end position="168"/>
    </location>
</feature>
<dbReference type="RefSeq" id="WP_284207175.1">
    <property type="nucleotide sequence ID" value="NZ_BSSU01000006.1"/>
</dbReference>
<comment type="caution">
    <text evidence="11">The sequence shown here is derived from an EMBL/GenBank/DDBJ whole genome shotgun (WGS) entry which is preliminary data.</text>
</comment>
<evidence type="ECO:0000313" key="12">
    <source>
        <dbReference type="Proteomes" id="UP001157133"/>
    </source>
</evidence>
<dbReference type="InterPro" id="IPR006419">
    <property type="entry name" value="NMN_transpt_PnuC"/>
</dbReference>
<evidence type="ECO:0000256" key="5">
    <source>
        <dbReference type="ARBA" id="ARBA00022448"/>
    </source>
</evidence>
<evidence type="ECO:0000256" key="1">
    <source>
        <dbReference type="ARBA" id="ARBA00002672"/>
    </source>
</evidence>
<evidence type="ECO:0000256" key="8">
    <source>
        <dbReference type="ARBA" id="ARBA00022989"/>
    </source>
</evidence>
<evidence type="ECO:0000256" key="7">
    <source>
        <dbReference type="ARBA" id="ARBA00022692"/>
    </source>
</evidence>
<accession>A0ABQ6H2T3</accession>
<evidence type="ECO:0000256" key="3">
    <source>
        <dbReference type="ARBA" id="ARBA00006669"/>
    </source>
</evidence>
<organism evidence="11 12">
    <name type="scientific">Thalassotalea eurytherma</name>
    <dbReference type="NCBI Taxonomy" id="1144278"/>
    <lineage>
        <taxon>Bacteria</taxon>
        <taxon>Pseudomonadati</taxon>
        <taxon>Pseudomonadota</taxon>
        <taxon>Gammaproteobacteria</taxon>
        <taxon>Alteromonadales</taxon>
        <taxon>Colwelliaceae</taxon>
        <taxon>Thalassotalea</taxon>
    </lineage>
</organism>
<comment type="similarity">
    <text evidence="3">Belongs to the nicotinamide ribonucleoside (NR) uptake permease (TC 4.B.1) family.</text>
</comment>
<comment type="function">
    <text evidence="1">Required for nicotinamide riboside transport across the inner membrane.</text>
</comment>
<evidence type="ECO:0000256" key="4">
    <source>
        <dbReference type="ARBA" id="ARBA00017522"/>
    </source>
</evidence>
<feature type="transmembrane region" description="Helical" evidence="10">
    <location>
        <begin position="174"/>
        <end position="193"/>
    </location>
</feature>
<feature type="transmembrane region" description="Helical" evidence="10">
    <location>
        <begin position="126"/>
        <end position="145"/>
    </location>
</feature>
<evidence type="ECO:0000256" key="6">
    <source>
        <dbReference type="ARBA" id="ARBA00022475"/>
    </source>
</evidence>
<dbReference type="PANTHER" id="PTHR36122:SF2">
    <property type="entry name" value="NICOTINAMIDE RIBOSIDE TRANSPORTER PNUC"/>
    <property type="match status" value="1"/>
</dbReference>
<comment type="subcellular location">
    <subcellularLocation>
        <location evidence="2">Cell membrane</location>
        <topology evidence="2">Multi-pass membrane protein</topology>
    </subcellularLocation>
</comment>
<dbReference type="Proteomes" id="UP001157133">
    <property type="component" value="Unassembled WGS sequence"/>
</dbReference>
<evidence type="ECO:0000256" key="9">
    <source>
        <dbReference type="ARBA" id="ARBA00023136"/>
    </source>
</evidence>
<keyword evidence="12" id="KW-1185">Reference proteome</keyword>
<keyword evidence="8 10" id="KW-1133">Transmembrane helix</keyword>
<evidence type="ECO:0000313" key="11">
    <source>
        <dbReference type="EMBL" id="GLX81829.1"/>
    </source>
</evidence>
<name>A0ABQ6H2T3_9GAMM</name>
<dbReference type="NCBIfam" id="TIGR01528">
    <property type="entry name" value="NMN_trans_PnuC"/>
    <property type="match status" value="1"/>
</dbReference>
<evidence type="ECO:0000256" key="10">
    <source>
        <dbReference type="SAM" id="Phobius"/>
    </source>
</evidence>
<feature type="transmembrane region" description="Helical" evidence="10">
    <location>
        <begin position="63"/>
        <end position="79"/>
    </location>
</feature>
<keyword evidence="5" id="KW-0813">Transport</keyword>
<keyword evidence="7 10" id="KW-0812">Transmembrane</keyword>
<feature type="transmembrane region" description="Helical" evidence="10">
    <location>
        <begin position="12"/>
        <end position="30"/>
    </location>
</feature>
<feature type="transmembrane region" description="Helical" evidence="10">
    <location>
        <begin position="99"/>
        <end position="120"/>
    </location>
</feature>
<proteinExistence type="inferred from homology"/>
<keyword evidence="6" id="KW-1003">Cell membrane</keyword>
<dbReference type="Pfam" id="PF04973">
    <property type="entry name" value="NMN_transporter"/>
    <property type="match status" value="1"/>
</dbReference>